<gene>
    <name evidence="4" type="ORF">GEV33_001761</name>
</gene>
<dbReference type="Pfam" id="PF21789">
    <property type="entry name" value="TNP-like_RNaseH_C"/>
    <property type="match status" value="1"/>
</dbReference>
<name>A0A8J6HUP4_TENMO</name>
<feature type="region of interest" description="Disordered" evidence="1">
    <location>
        <begin position="347"/>
        <end position="415"/>
    </location>
</feature>
<organism evidence="4 5">
    <name type="scientific">Tenebrio molitor</name>
    <name type="common">Yellow mealworm beetle</name>
    <dbReference type="NCBI Taxonomy" id="7067"/>
    <lineage>
        <taxon>Eukaryota</taxon>
        <taxon>Metazoa</taxon>
        <taxon>Ecdysozoa</taxon>
        <taxon>Arthropoda</taxon>
        <taxon>Hexapoda</taxon>
        <taxon>Insecta</taxon>
        <taxon>Pterygota</taxon>
        <taxon>Neoptera</taxon>
        <taxon>Endopterygota</taxon>
        <taxon>Coleoptera</taxon>
        <taxon>Polyphaga</taxon>
        <taxon>Cucujiformia</taxon>
        <taxon>Tenebrionidae</taxon>
        <taxon>Tenebrio</taxon>
    </lineage>
</organism>
<keyword evidence="2" id="KW-0472">Membrane</keyword>
<evidence type="ECO:0000256" key="2">
    <source>
        <dbReference type="SAM" id="Phobius"/>
    </source>
</evidence>
<reference evidence="4" key="1">
    <citation type="journal article" date="2020" name="J Insects Food Feed">
        <title>The yellow mealworm (Tenebrio molitor) genome: a resource for the emerging insects as food and feed industry.</title>
        <authorList>
            <person name="Eriksson T."/>
            <person name="Andere A."/>
            <person name="Kelstrup H."/>
            <person name="Emery V."/>
            <person name="Picard C."/>
        </authorList>
    </citation>
    <scope>NUCLEOTIDE SEQUENCE</scope>
    <source>
        <strain evidence="4">Stoneville</strain>
        <tissue evidence="4">Whole head</tissue>
    </source>
</reference>
<dbReference type="AlphaFoldDB" id="A0A8J6HUP4"/>
<evidence type="ECO:0000313" key="4">
    <source>
        <dbReference type="EMBL" id="KAH0821029.1"/>
    </source>
</evidence>
<evidence type="ECO:0000259" key="3">
    <source>
        <dbReference type="Pfam" id="PF21789"/>
    </source>
</evidence>
<proteinExistence type="predicted"/>
<dbReference type="InterPro" id="IPR048367">
    <property type="entry name" value="TNP-like_RNaseH_C"/>
</dbReference>
<feature type="domain" description="Transposable element P transposase-like RNase H C-terminal" evidence="3">
    <location>
        <begin position="135"/>
        <end position="167"/>
    </location>
</feature>
<feature type="transmembrane region" description="Helical" evidence="2">
    <location>
        <begin position="205"/>
        <end position="226"/>
    </location>
</feature>
<protein>
    <recommendedName>
        <fullName evidence="3">Transposable element P transposase-like RNase H C-terminal domain-containing protein</fullName>
    </recommendedName>
</protein>
<reference evidence="4" key="2">
    <citation type="submission" date="2021-08" db="EMBL/GenBank/DDBJ databases">
        <authorList>
            <person name="Eriksson T."/>
        </authorList>
    </citation>
    <scope>NUCLEOTIDE SEQUENCE</scope>
    <source>
        <strain evidence="4">Stoneville</strain>
        <tissue evidence="4">Whole head</tissue>
    </source>
</reference>
<dbReference type="Proteomes" id="UP000719412">
    <property type="component" value="Unassembled WGS sequence"/>
</dbReference>
<evidence type="ECO:0000256" key="1">
    <source>
        <dbReference type="SAM" id="MobiDB-lite"/>
    </source>
</evidence>
<keyword evidence="5" id="KW-1185">Reference proteome</keyword>
<keyword evidence="2" id="KW-1133">Transmembrane helix</keyword>
<evidence type="ECO:0000313" key="5">
    <source>
        <dbReference type="Proteomes" id="UP000719412"/>
    </source>
</evidence>
<comment type="caution">
    <text evidence="4">The sequence shown here is derived from an EMBL/GenBank/DDBJ whole genome shotgun (WGS) entry which is preliminary data.</text>
</comment>
<dbReference type="EMBL" id="JABDTM020009534">
    <property type="protein sequence ID" value="KAH0821029.1"/>
    <property type="molecule type" value="Genomic_DNA"/>
</dbReference>
<accession>A0A8J6HUP4</accession>
<sequence>MNVKLMAQVFSHRVGALMKRLAKWDTKSEYNLPEEAEHTGDFILFIDALFDSLNGNTRKAPAGKPLKDGVSQWSDHEEFWKSAINMLETFNYFNAKKKKFVKIPSIVILIKTLRGFIALKQKLLGRVQHLLPRGINQDCLENFFSSIQGHGRHNRSPDVATFTTSFKTLLVNNFFARHSPGANCEQDDSHGALDTLRCFVTGEEIAGIAALATLAYIAGFVANSLLKQYGNCNMYREVLLTSDGTAVPVEVIEARTYSASHLTKPGNNVPEAKVKGPIKINRRRDRLAIQLGIGTGIVKRRINRGTSVASKYDLKTKMAALAARKFSLFSKAISRILNPTLQDSSCSPFIIRPATPPRGGTNPVKPGQGGSEPRLRRSSAGDTIISRKPGRSSSSHTLGPARHRTLRGAGTGQTAPAISCAHSHQKRCNLYINQRQHGCFNPLAASTSGRVNYYGLRPMFQMLSYVTLRMRIMV</sequence>
<keyword evidence="2" id="KW-0812">Transmembrane</keyword>